<feature type="region of interest" description="Disordered" evidence="1">
    <location>
        <begin position="684"/>
        <end position="728"/>
    </location>
</feature>
<feature type="compositionally biased region" description="Basic and acidic residues" evidence="1">
    <location>
        <begin position="275"/>
        <end position="301"/>
    </location>
</feature>
<keyword evidence="3" id="KW-1185">Reference proteome</keyword>
<reference evidence="2 3" key="1">
    <citation type="submission" date="2014-11" db="EMBL/GenBank/DDBJ databases">
        <authorList>
            <person name="Zhu J."/>
            <person name="Qi W."/>
            <person name="Song R."/>
        </authorList>
    </citation>
    <scope>NUCLEOTIDE SEQUENCE [LARGE SCALE GENOMIC DNA]</scope>
</reference>
<feature type="region of interest" description="Disordered" evidence="1">
    <location>
        <begin position="798"/>
        <end position="831"/>
    </location>
</feature>
<evidence type="ECO:0000313" key="2">
    <source>
        <dbReference type="EMBL" id="CEL96902.1"/>
    </source>
</evidence>
<feature type="compositionally biased region" description="Low complexity" evidence="1">
    <location>
        <begin position="684"/>
        <end position="702"/>
    </location>
</feature>
<feature type="region of interest" description="Disordered" evidence="1">
    <location>
        <begin position="589"/>
        <end position="626"/>
    </location>
</feature>
<evidence type="ECO:0000256" key="1">
    <source>
        <dbReference type="SAM" id="MobiDB-lite"/>
    </source>
</evidence>
<feature type="compositionally biased region" description="Gly residues" evidence="1">
    <location>
        <begin position="1083"/>
        <end position="1095"/>
    </location>
</feature>
<dbReference type="VEuPathDB" id="CryptoDB:Vbra_12105"/>
<feature type="compositionally biased region" description="Low complexity" evidence="1">
    <location>
        <begin position="589"/>
        <end position="601"/>
    </location>
</feature>
<sequence length="1132" mass="119056">MLREPEASKKDGGAGASQAAGSADGVEASPHRRLGFSSEGYTEEERELLRLAGEGEDKPQDDSVIRDRSGEAAGASQAAREVGDGQRHRLPKAREHSHDRAMMDKTPTVKDEPDRYSELPSESKTPRVDRPRALDAAVEAFQDQGESNRRHREGPHPHLPTPERPKTVRMSTGDRMSLRERRNAVSASAMLGMRARRPKPVDQHEPDVPLTKPPPKRRGRPPKAAQKRGRPSKKALAFSEATEDSDETSGEAPDWLHDPAHDGLRCLLEAVRQLEEEGRTEGDRHKQAPRDRDRWGRKASSDADMYSDEGESDSVYENGDGESQGLDLDDPDLYQDSDEDMEQDDDVAIEDVPVKRGRGRPRKGQRGERDGEYKPGDKIQAAKGSKKRQRKSGKALDDDIDPSLHRLKDFINRSARAQQQQRGRKGRWTCGVSPDGGPDEDDIVPPLAPPKDYDQSATDGKSGVSDLISEHTRDVPPAVMRKRRRRRKADLSEVDIDPGTWAELERLKEAVQQKAIMERSLNNLPSTPAEGAALSRQAIASLMALDTTKQLPVGDPELPSIPELKEQKKREIEPMRKIAEVLEALKTKTAQAQTQASTTTAPFQPGKVRPPPLPPLPNPPMAGTSPPAAPLVPPSAVAAQFKAARKGEYTGVKNPVVPPVFPLDAVVGGGDRPELMSLPSLESMAGKGASSASGSGKQLAKSNLVPPISPPAMSFVPSGGSRSNTTSPDTAALALNALAAIAPPGPHPFPFTLPHNKPPTGPTAPAAAGGEEREAAAQLSDVRPSLFALGSLEHFTAVGGPSPSTSPIKRAQDPNAPAAAAAGGGGGVGKASVSLEGMEEIPATYGKEKPLEQIPASYGGMGLQRPDLGVVDQAALANKGLGGAAHTTFPLFSQSSAAAALSILQPSAFPTPTQPPIKSALAPNPSQHARPLLTHPFLRPPSADRPTSHSCPSGPGRANVTVPELSGGGAADTSRSGGPGRAAKGSSGRGGAHTGKSSKRGSFILPLVPPVHVKRKSQANHDAQAGSSDAKRPCLSKPPDMDDPEILPSLTVPRLVPPAAPKPAAAMRGPSQTNLAREAGQSVAGGGNGGSGGEQGTDESDGSGRLSRGAPSGSGGGMAGAAMPQAASVVVD</sequence>
<feature type="region of interest" description="Disordered" evidence="1">
    <location>
        <begin position="1"/>
        <end position="260"/>
    </location>
</feature>
<feature type="compositionally biased region" description="Basic residues" evidence="1">
    <location>
        <begin position="355"/>
        <end position="364"/>
    </location>
</feature>
<organism evidence="2 3">
    <name type="scientific">Vitrella brassicaformis (strain CCMP3155)</name>
    <dbReference type="NCBI Taxonomy" id="1169540"/>
    <lineage>
        <taxon>Eukaryota</taxon>
        <taxon>Sar</taxon>
        <taxon>Alveolata</taxon>
        <taxon>Colpodellida</taxon>
        <taxon>Vitrellaceae</taxon>
        <taxon>Vitrella</taxon>
    </lineage>
</organism>
<feature type="region of interest" description="Disordered" evidence="1">
    <location>
        <begin position="746"/>
        <end position="779"/>
    </location>
</feature>
<dbReference type="Proteomes" id="UP000041254">
    <property type="component" value="Unassembled WGS sequence"/>
</dbReference>
<feature type="compositionally biased region" description="Basic residues" evidence="1">
    <location>
        <begin position="384"/>
        <end position="393"/>
    </location>
</feature>
<feature type="compositionally biased region" description="Basic and acidic residues" evidence="1">
    <location>
        <begin position="81"/>
        <end position="117"/>
    </location>
</feature>
<protein>
    <submittedName>
        <fullName evidence="2">Uncharacterized protein</fullName>
    </submittedName>
</protein>
<dbReference type="EMBL" id="CDMY01000248">
    <property type="protein sequence ID" value="CEL96902.1"/>
    <property type="molecule type" value="Genomic_DNA"/>
</dbReference>
<feature type="compositionally biased region" description="Basic and acidic residues" evidence="1">
    <location>
        <begin position="1"/>
        <end position="12"/>
    </location>
</feature>
<feature type="compositionally biased region" description="Basic and acidic residues" evidence="1">
    <location>
        <begin position="394"/>
        <end position="411"/>
    </location>
</feature>
<feature type="compositionally biased region" description="Basic and acidic residues" evidence="1">
    <location>
        <begin position="124"/>
        <end position="133"/>
    </location>
</feature>
<feature type="compositionally biased region" description="Basic residues" evidence="1">
    <location>
        <begin position="214"/>
        <end position="233"/>
    </location>
</feature>
<name>A0A0G4EKF4_VITBC</name>
<feature type="compositionally biased region" description="Pro residues" evidence="1">
    <location>
        <begin position="608"/>
        <end position="620"/>
    </location>
</feature>
<dbReference type="InParanoid" id="A0A0G4EKF4"/>
<dbReference type="AlphaFoldDB" id="A0A0G4EKF4"/>
<gene>
    <name evidence="2" type="ORF">Vbra_12105</name>
</gene>
<accession>A0A0G4EKF4</accession>
<feature type="region of interest" description="Disordered" evidence="1">
    <location>
        <begin position="275"/>
        <end position="499"/>
    </location>
</feature>
<feature type="compositionally biased region" description="Acidic residues" evidence="1">
    <location>
        <begin position="305"/>
        <end position="314"/>
    </location>
</feature>
<proteinExistence type="predicted"/>
<feature type="compositionally biased region" description="Basic and acidic residues" evidence="1">
    <location>
        <begin position="365"/>
        <end position="377"/>
    </location>
</feature>
<feature type="region of interest" description="Disordered" evidence="1">
    <location>
        <begin position="910"/>
        <end position="1132"/>
    </location>
</feature>
<feature type="compositionally biased region" description="Low complexity" evidence="1">
    <location>
        <begin position="16"/>
        <end position="25"/>
    </location>
</feature>
<feature type="compositionally biased region" description="Basic and acidic residues" evidence="1">
    <location>
        <begin position="47"/>
        <end position="70"/>
    </location>
</feature>
<feature type="compositionally biased region" description="Low complexity" evidence="1">
    <location>
        <begin position="1120"/>
        <end position="1132"/>
    </location>
</feature>
<feature type="compositionally biased region" description="Pro residues" evidence="1">
    <location>
        <begin position="746"/>
        <end position="762"/>
    </location>
</feature>
<evidence type="ECO:0000313" key="3">
    <source>
        <dbReference type="Proteomes" id="UP000041254"/>
    </source>
</evidence>
<feature type="compositionally biased region" description="Acidic residues" evidence="1">
    <location>
        <begin position="327"/>
        <end position="349"/>
    </location>
</feature>